<dbReference type="Gene3D" id="6.10.250.690">
    <property type="match status" value="1"/>
</dbReference>
<gene>
    <name evidence="10" type="ORF">BWR60_12960</name>
</gene>
<feature type="domain" description="OmpR/PhoB-type" evidence="9">
    <location>
        <begin position="144"/>
        <end position="244"/>
    </location>
</feature>
<dbReference type="Proteomes" id="UP000196655">
    <property type="component" value="Unassembled WGS sequence"/>
</dbReference>
<dbReference type="InterPro" id="IPR039420">
    <property type="entry name" value="WalR-like"/>
</dbReference>
<evidence type="ECO:0000256" key="3">
    <source>
        <dbReference type="ARBA" id="ARBA00023015"/>
    </source>
</evidence>
<keyword evidence="2" id="KW-0902">Two-component regulatory system</keyword>
<dbReference type="InterPro" id="IPR036388">
    <property type="entry name" value="WH-like_DNA-bd_sf"/>
</dbReference>
<keyword evidence="4 7" id="KW-0238">DNA-binding</keyword>
<protein>
    <submittedName>
        <fullName evidence="10">DNA-binding response regulator</fullName>
    </submittedName>
</protein>
<keyword evidence="5" id="KW-0804">Transcription</keyword>
<dbReference type="OrthoDB" id="9784252at2"/>
<dbReference type="GO" id="GO:0005829">
    <property type="term" value="C:cytosol"/>
    <property type="evidence" value="ECO:0007669"/>
    <property type="project" value="TreeGrafter"/>
</dbReference>
<dbReference type="PANTHER" id="PTHR48111:SF4">
    <property type="entry name" value="DNA-BINDING DUAL TRANSCRIPTIONAL REGULATOR OMPR"/>
    <property type="match status" value="1"/>
</dbReference>
<dbReference type="InterPro" id="IPR011006">
    <property type="entry name" value="CheY-like_superfamily"/>
</dbReference>
<evidence type="ECO:0000259" key="8">
    <source>
        <dbReference type="PROSITE" id="PS50110"/>
    </source>
</evidence>
<evidence type="ECO:0000259" key="9">
    <source>
        <dbReference type="PROSITE" id="PS51755"/>
    </source>
</evidence>
<sequence length="250" mass="27538">MSIRTTDGPGGVGRRDRLIVVEDDPVTRSMIARYFADEGFDVEEAATGAECRRALKRAPADLLFIDIQLPDGDGFDLAREIRSASAVGIIFVTQKDSEVDRIVGLELAGDDYVTKPVKLRELLARSRALLRRRGLERDAARHSNTVITFESWLLDQTRRELTTRDGTPVRVTRGEFDLLAALVQANGRPLSRDYLVEVVSNRDTEVGDRTVDALVARLRRKLQAPAGGPPVIVTVTGVGYKLGVRTDARG</sequence>
<evidence type="ECO:0000256" key="6">
    <source>
        <dbReference type="PROSITE-ProRule" id="PRU00169"/>
    </source>
</evidence>
<dbReference type="GO" id="GO:0006355">
    <property type="term" value="P:regulation of DNA-templated transcription"/>
    <property type="evidence" value="ECO:0007669"/>
    <property type="project" value="InterPro"/>
</dbReference>
<dbReference type="PANTHER" id="PTHR48111">
    <property type="entry name" value="REGULATOR OF RPOS"/>
    <property type="match status" value="1"/>
</dbReference>
<dbReference type="GO" id="GO:0000976">
    <property type="term" value="F:transcription cis-regulatory region binding"/>
    <property type="evidence" value="ECO:0007669"/>
    <property type="project" value="TreeGrafter"/>
</dbReference>
<reference evidence="11" key="1">
    <citation type="submission" date="2017-05" db="EMBL/GenBank/DDBJ databases">
        <authorList>
            <person name="Macchi M."/>
            <person name="Festa S."/>
            <person name="Coppotelli B.M."/>
            <person name="Morelli I.S."/>
        </authorList>
    </citation>
    <scope>NUCLEOTIDE SEQUENCE [LARGE SCALE GENOMIC DNA]</scope>
    <source>
        <strain evidence="11">I</strain>
    </source>
</reference>
<dbReference type="GO" id="GO:0000156">
    <property type="term" value="F:phosphorelay response regulator activity"/>
    <property type="evidence" value="ECO:0007669"/>
    <property type="project" value="TreeGrafter"/>
</dbReference>
<evidence type="ECO:0000256" key="4">
    <source>
        <dbReference type="ARBA" id="ARBA00023125"/>
    </source>
</evidence>
<accession>A0A211ZN47</accession>
<evidence type="ECO:0000313" key="11">
    <source>
        <dbReference type="Proteomes" id="UP000196655"/>
    </source>
</evidence>
<keyword evidence="3" id="KW-0805">Transcription regulation</keyword>
<dbReference type="CDD" id="cd00383">
    <property type="entry name" value="trans_reg_C"/>
    <property type="match status" value="1"/>
</dbReference>
<dbReference type="RefSeq" id="WP_088151447.1">
    <property type="nucleotide sequence ID" value="NZ_NHON01000020.1"/>
</dbReference>
<evidence type="ECO:0000256" key="7">
    <source>
        <dbReference type="PROSITE-ProRule" id="PRU01091"/>
    </source>
</evidence>
<keyword evidence="1 6" id="KW-0597">Phosphoprotein</keyword>
<proteinExistence type="predicted"/>
<dbReference type="InterPro" id="IPR001867">
    <property type="entry name" value="OmpR/PhoB-type_DNA-bd"/>
</dbReference>
<dbReference type="GO" id="GO:0032993">
    <property type="term" value="C:protein-DNA complex"/>
    <property type="evidence" value="ECO:0007669"/>
    <property type="project" value="TreeGrafter"/>
</dbReference>
<evidence type="ECO:0000313" key="10">
    <source>
        <dbReference type="EMBL" id="OWJ66695.1"/>
    </source>
</evidence>
<dbReference type="SUPFAM" id="SSF52172">
    <property type="entry name" value="CheY-like"/>
    <property type="match status" value="1"/>
</dbReference>
<dbReference type="Pfam" id="PF00486">
    <property type="entry name" value="Trans_reg_C"/>
    <property type="match status" value="1"/>
</dbReference>
<organism evidence="10 11">
    <name type="scientific">Inquilinus limosus</name>
    <dbReference type="NCBI Taxonomy" id="171674"/>
    <lineage>
        <taxon>Bacteria</taxon>
        <taxon>Pseudomonadati</taxon>
        <taxon>Pseudomonadota</taxon>
        <taxon>Alphaproteobacteria</taxon>
        <taxon>Rhodospirillales</taxon>
        <taxon>Rhodospirillaceae</taxon>
        <taxon>Inquilinus</taxon>
    </lineage>
</organism>
<name>A0A211ZN47_9PROT</name>
<feature type="domain" description="Response regulatory" evidence="8">
    <location>
        <begin position="17"/>
        <end position="130"/>
    </location>
</feature>
<evidence type="ECO:0000256" key="5">
    <source>
        <dbReference type="ARBA" id="ARBA00023163"/>
    </source>
</evidence>
<dbReference type="SMART" id="SM00862">
    <property type="entry name" value="Trans_reg_C"/>
    <property type="match status" value="1"/>
</dbReference>
<dbReference type="EMBL" id="NHON01000020">
    <property type="protein sequence ID" value="OWJ66695.1"/>
    <property type="molecule type" value="Genomic_DNA"/>
</dbReference>
<dbReference type="SMART" id="SM00448">
    <property type="entry name" value="REC"/>
    <property type="match status" value="1"/>
</dbReference>
<dbReference type="Pfam" id="PF00072">
    <property type="entry name" value="Response_reg"/>
    <property type="match status" value="1"/>
</dbReference>
<comment type="caution">
    <text evidence="10">The sequence shown here is derived from an EMBL/GenBank/DDBJ whole genome shotgun (WGS) entry which is preliminary data.</text>
</comment>
<dbReference type="Gene3D" id="3.40.50.2300">
    <property type="match status" value="1"/>
</dbReference>
<dbReference type="SUPFAM" id="SSF46894">
    <property type="entry name" value="C-terminal effector domain of the bipartite response regulators"/>
    <property type="match status" value="1"/>
</dbReference>
<dbReference type="AlphaFoldDB" id="A0A211ZN47"/>
<evidence type="ECO:0000256" key="2">
    <source>
        <dbReference type="ARBA" id="ARBA00023012"/>
    </source>
</evidence>
<feature type="DNA-binding region" description="OmpR/PhoB-type" evidence="7">
    <location>
        <begin position="144"/>
        <end position="244"/>
    </location>
</feature>
<dbReference type="PROSITE" id="PS50110">
    <property type="entry name" value="RESPONSE_REGULATORY"/>
    <property type="match status" value="1"/>
</dbReference>
<keyword evidence="11" id="KW-1185">Reference proteome</keyword>
<dbReference type="InterPro" id="IPR016032">
    <property type="entry name" value="Sig_transdc_resp-reg_C-effctor"/>
</dbReference>
<dbReference type="Gene3D" id="1.10.10.10">
    <property type="entry name" value="Winged helix-like DNA-binding domain superfamily/Winged helix DNA-binding domain"/>
    <property type="match status" value="1"/>
</dbReference>
<feature type="modified residue" description="4-aspartylphosphate" evidence="6">
    <location>
        <position position="66"/>
    </location>
</feature>
<evidence type="ECO:0000256" key="1">
    <source>
        <dbReference type="ARBA" id="ARBA00022553"/>
    </source>
</evidence>
<dbReference type="InterPro" id="IPR001789">
    <property type="entry name" value="Sig_transdc_resp-reg_receiver"/>
</dbReference>
<dbReference type="PROSITE" id="PS51755">
    <property type="entry name" value="OMPR_PHOB"/>
    <property type="match status" value="1"/>
</dbReference>